<dbReference type="GeneID" id="54352834"/>
<keyword evidence="2" id="KW-1185">Reference proteome</keyword>
<dbReference type="AlphaFoldDB" id="A0A6A5RL14"/>
<organism evidence="1 2">
    <name type="scientific">Didymella exigua CBS 183.55</name>
    <dbReference type="NCBI Taxonomy" id="1150837"/>
    <lineage>
        <taxon>Eukaryota</taxon>
        <taxon>Fungi</taxon>
        <taxon>Dikarya</taxon>
        <taxon>Ascomycota</taxon>
        <taxon>Pezizomycotina</taxon>
        <taxon>Dothideomycetes</taxon>
        <taxon>Pleosporomycetidae</taxon>
        <taxon>Pleosporales</taxon>
        <taxon>Pleosporineae</taxon>
        <taxon>Didymellaceae</taxon>
        <taxon>Didymella</taxon>
    </lineage>
</organism>
<reference evidence="1" key="1">
    <citation type="journal article" date="2020" name="Stud. Mycol.">
        <title>101 Dothideomycetes genomes: a test case for predicting lifestyles and emergence of pathogens.</title>
        <authorList>
            <person name="Haridas S."/>
            <person name="Albert R."/>
            <person name="Binder M."/>
            <person name="Bloem J."/>
            <person name="Labutti K."/>
            <person name="Salamov A."/>
            <person name="Andreopoulos B."/>
            <person name="Baker S."/>
            <person name="Barry K."/>
            <person name="Bills G."/>
            <person name="Bluhm B."/>
            <person name="Cannon C."/>
            <person name="Castanera R."/>
            <person name="Culley D."/>
            <person name="Daum C."/>
            <person name="Ezra D."/>
            <person name="Gonzalez J."/>
            <person name="Henrissat B."/>
            <person name="Kuo A."/>
            <person name="Liang C."/>
            <person name="Lipzen A."/>
            <person name="Lutzoni F."/>
            <person name="Magnuson J."/>
            <person name="Mondo S."/>
            <person name="Nolan M."/>
            <person name="Ohm R."/>
            <person name="Pangilinan J."/>
            <person name="Park H.-J."/>
            <person name="Ramirez L."/>
            <person name="Alfaro M."/>
            <person name="Sun H."/>
            <person name="Tritt A."/>
            <person name="Yoshinaga Y."/>
            <person name="Zwiers L.-H."/>
            <person name="Turgeon B."/>
            <person name="Goodwin S."/>
            <person name="Spatafora J."/>
            <person name="Crous P."/>
            <person name="Grigoriev I."/>
        </authorList>
    </citation>
    <scope>NUCLEOTIDE SEQUENCE</scope>
    <source>
        <strain evidence="1">CBS 183.55</strain>
    </source>
</reference>
<dbReference type="RefSeq" id="XP_033448591.1">
    <property type="nucleotide sequence ID" value="XM_033595167.1"/>
</dbReference>
<evidence type="ECO:0000313" key="2">
    <source>
        <dbReference type="Proteomes" id="UP000800082"/>
    </source>
</evidence>
<accession>A0A6A5RL14</accession>
<proteinExistence type="predicted"/>
<name>A0A6A5RL14_9PLEO</name>
<sequence length="164" mass="17970">MSAFAANLAESTGTKRGLIHFEEGPKGLKELDATMQAFKSHTCDANGPKDIRTEDVQKVLVKGSWEYKLDGNDHAQQKESELLFIVGYVLMTASGSQELGELLKAKRSGVQVPSKVLEDARYVVKGLNESRAGELIVEQILPRAIDLHIDFEVEEGGDGPPDKF</sequence>
<dbReference type="Proteomes" id="UP000800082">
    <property type="component" value="Unassembled WGS sequence"/>
</dbReference>
<gene>
    <name evidence="1" type="ORF">M421DRAFT_5390</name>
</gene>
<evidence type="ECO:0000313" key="1">
    <source>
        <dbReference type="EMBL" id="KAF1928339.1"/>
    </source>
</evidence>
<dbReference type="EMBL" id="ML978969">
    <property type="protein sequence ID" value="KAF1928339.1"/>
    <property type="molecule type" value="Genomic_DNA"/>
</dbReference>
<protein>
    <submittedName>
        <fullName evidence="1">Uncharacterized protein</fullName>
    </submittedName>
</protein>
<dbReference type="OrthoDB" id="5238236at2759"/>